<evidence type="ECO:0000313" key="2">
    <source>
        <dbReference type="Proteomes" id="UP000823388"/>
    </source>
</evidence>
<sequence length="99" mass="10966">MFHRSSYTSSHLPTTATAERTIPSSTLCFSTAADSLACDQPSEHAGPWLRAVPPAILDRHRGPRRRRARSDIDTVCHVTVASSCRRDARQLSSTFADRE</sequence>
<dbReference type="AlphaFoldDB" id="A0A8T0ME36"/>
<keyword evidence="2" id="KW-1185">Reference proteome</keyword>
<accession>A0A8T0ME36</accession>
<dbReference type="Proteomes" id="UP000823388">
    <property type="component" value="Chromosome 9N"/>
</dbReference>
<comment type="caution">
    <text evidence="1">The sequence shown here is derived from an EMBL/GenBank/DDBJ whole genome shotgun (WGS) entry which is preliminary data.</text>
</comment>
<organism evidence="1 2">
    <name type="scientific">Panicum virgatum</name>
    <name type="common">Blackwell switchgrass</name>
    <dbReference type="NCBI Taxonomy" id="38727"/>
    <lineage>
        <taxon>Eukaryota</taxon>
        <taxon>Viridiplantae</taxon>
        <taxon>Streptophyta</taxon>
        <taxon>Embryophyta</taxon>
        <taxon>Tracheophyta</taxon>
        <taxon>Spermatophyta</taxon>
        <taxon>Magnoliopsida</taxon>
        <taxon>Liliopsida</taxon>
        <taxon>Poales</taxon>
        <taxon>Poaceae</taxon>
        <taxon>PACMAD clade</taxon>
        <taxon>Panicoideae</taxon>
        <taxon>Panicodae</taxon>
        <taxon>Paniceae</taxon>
        <taxon>Panicinae</taxon>
        <taxon>Panicum</taxon>
        <taxon>Panicum sect. Hiantes</taxon>
    </lineage>
</organism>
<gene>
    <name evidence="1" type="ORF">PVAP13_9NG077700</name>
</gene>
<reference evidence="1" key="1">
    <citation type="submission" date="2020-05" db="EMBL/GenBank/DDBJ databases">
        <title>WGS assembly of Panicum virgatum.</title>
        <authorList>
            <person name="Lovell J.T."/>
            <person name="Jenkins J."/>
            <person name="Shu S."/>
            <person name="Juenger T.E."/>
            <person name="Schmutz J."/>
        </authorList>
    </citation>
    <scope>NUCLEOTIDE SEQUENCE</scope>
    <source>
        <strain evidence="1">AP13</strain>
    </source>
</reference>
<name>A0A8T0ME36_PANVG</name>
<protein>
    <submittedName>
        <fullName evidence="1">Uncharacterized protein</fullName>
    </submittedName>
</protein>
<proteinExistence type="predicted"/>
<dbReference type="EMBL" id="CM029054">
    <property type="protein sequence ID" value="KAG2534968.1"/>
    <property type="molecule type" value="Genomic_DNA"/>
</dbReference>
<evidence type="ECO:0000313" key="1">
    <source>
        <dbReference type="EMBL" id="KAG2534968.1"/>
    </source>
</evidence>